<reference evidence="26 27" key="1">
    <citation type="submission" date="2018-03" db="EMBL/GenBank/DDBJ databases">
        <title>Comparative genomics illustrates the genes involved in a hyperalkaliphilic mechanisms of Serpentinomonas isolated from highly-alkaline calcium-rich serpentinized springs.</title>
        <authorList>
            <person name="Suzuki S."/>
            <person name="Ishii S."/>
            <person name="Walworth N."/>
            <person name="Bird L."/>
            <person name="Kuenen J.G."/>
            <person name="Nealson K.H."/>
        </authorList>
    </citation>
    <scope>NUCLEOTIDE SEQUENCE [LARGE SCALE GENOMIC DNA]</scope>
    <source>
        <strain evidence="26 27">P1</strain>
    </source>
</reference>
<dbReference type="SUPFAM" id="SSF55874">
    <property type="entry name" value="ATPase domain of HSP90 chaperone/DNA topoisomerase II/histidine kinase"/>
    <property type="match status" value="1"/>
</dbReference>
<comment type="cofactor">
    <cofactor evidence="2">
        <name>[4Fe-4S] cluster</name>
        <dbReference type="ChEBI" id="CHEBI:49883"/>
    </cofactor>
</comment>
<evidence type="ECO:0000256" key="16">
    <source>
        <dbReference type="ARBA" id="ARBA00022989"/>
    </source>
</evidence>
<keyword evidence="27" id="KW-1185">Reference proteome</keyword>
<dbReference type="InterPro" id="IPR005467">
    <property type="entry name" value="His_kinase_dom"/>
</dbReference>
<evidence type="ECO:0000259" key="25">
    <source>
        <dbReference type="PROSITE" id="PS50885"/>
    </source>
</evidence>
<dbReference type="Gene3D" id="1.20.5.1930">
    <property type="match status" value="1"/>
</dbReference>
<dbReference type="PROSITE" id="PS50109">
    <property type="entry name" value="HIS_KIN"/>
    <property type="match status" value="1"/>
</dbReference>
<dbReference type="SMART" id="SM00065">
    <property type="entry name" value="GAF"/>
    <property type="match status" value="1"/>
</dbReference>
<keyword evidence="13 22" id="KW-0547">Nucleotide-binding</keyword>
<keyword evidence="15 22" id="KW-0067">ATP-binding</keyword>
<dbReference type="CDD" id="cd16917">
    <property type="entry name" value="HATPase_UhpB-NarQ-NarX-like"/>
    <property type="match status" value="1"/>
</dbReference>
<comment type="catalytic activity">
    <reaction evidence="1 22">
        <text>ATP + protein L-histidine = ADP + protein N-phospho-L-histidine.</text>
        <dbReference type="EC" id="2.7.13.3"/>
    </reaction>
</comment>
<dbReference type="Gene3D" id="1.20.120.960">
    <property type="entry name" value="Histidine kinase NarX, sensor domain"/>
    <property type="match status" value="1"/>
</dbReference>
<dbReference type="InterPro" id="IPR011712">
    <property type="entry name" value="Sig_transdc_His_kin_sub3_dim/P"/>
</dbReference>
<comment type="caution">
    <text evidence="26">The sequence shown here is derived from an EMBL/GenBank/DDBJ whole genome shotgun (WGS) entry which is preliminary data.</text>
</comment>
<keyword evidence="12" id="KW-0479">Metal-binding</keyword>
<keyword evidence="16 23" id="KW-1133">Transmembrane helix</keyword>
<dbReference type="GO" id="GO:0005886">
    <property type="term" value="C:plasma membrane"/>
    <property type="evidence" value="ECO:0007669"/>
    <property type="project" value="UniProtKB-SubCell"/>
</dbReference>
<dbReference type="Pfam" id="PF01590">
    <property type="entry name" value="GAF"/>
    <property type="match status" value="1"/>
</dbReference>
<evidence type="ECO:0000256" key="12">
    <source>
        <dbReference type="ARBA" id="ARBA00022723"/>
    </source>
</evidence>
<dbReference type="InterPro" id="IPR004358">
    <property type="entry name" value="Sig_transdc_His_kin-like_C"/>
</dbReference>
<evidence type="ECO:0000256" key="4">
    <source>
        <dbReference type="ARBA" id="ARBA00004496"/>
    </source>
</evidence>
<dbReference type="PIRSF" id="PIRSF003167">
    <property type="entry name" value="STHK_NarX/NarQ"/>
    <property type="match status" value="1"/>
</dbReference>
<dbReference type="SUPFAM" id="SSF55781">
    <property type="entry name" value="GAF domain-like"/>
    <property type="match status" value="1"/>
</dbReference>
<dbReference type="GO" id="GO:0046983">
    <property type="term" value="F:protein dimerization activity"/>
    <property type="evidence" value="ECO:0007669"/>
    <property type="project" value="UniProtKB-UniRule"/>
</dbReference>
<evidence type="ECO:0000256" key="21">
    <source>
        <dbReference type="ARBA" id="ARBA00024827"/>
    </source>
</evidence>
<dbReference type="Gene3D" id="6.10.340.10">
    <property type="match status" value="1"/>
</dbReference>
<evidence type="ECO:0000256" key="2">
    <source>
        <dbReference type="ARBA" id="ARBA00001966"/>
    </source>
</evidence>
<dbReference type="InterPro" id="IPR003660">
    <property type="entry name" value="HAMP_dom"/>
</dbReference>
<evidence type="ECO:0000256" key="14">
    <source>
        <dbReference type="ARBA" id="ARBA00022777"/>
    </source>
</evidence>
<keyword evidence="5 22" id="KW-1003">Cell membrane</keyword>
<keyword evidence="20 22" id="KW-0472">Membrane</keyword>
<evidence type="ECO:0000256" key="6">
    <source>
        <dbReference type="ARBA" id="ARBA00022485"/>
    </source>
</evidence>
<dbReference type="Gene3D" id="3.30.450.40">
    <property type="match status" value="1"/>
</dbReference>
<keyword evidence="17" id="KW-0408">Iron</keyword>
<keyword evidence="7" id="KW-0963">Cytoplasm</keyword>
<name>A0A2S9K148_9BURK</name>
<evidence type="ECO:0000256" key="11">
    <source>
        <dbReference type="ARBA" id="ARBA00022692"/>
    </source>
</evidence>
<evidence type="ECO:0000256" key="10">
    <source>
        <dbReference type="ARBA" id="ARBA00022679"/>
    </source>
</evidence>
<evidence type="ECO:0000256" key="7">
    <source>
        <dbReference type="ARBA" id="ARBA00022490"/>
    </source>
</evidence>
<dbReference type="SMART" id="SM00304">
    <property type="entry name" value="HAMP"/>
    <property type="match status" value="1"/>
</dbReference>
<dbReference type="PANTHER" id="PTHR24421">
    <property type="entry name" value="NITRATE/NITRITE SENSOR PROTEIN NARX-RELATED"/>
    <property type="match status" value="1"/>
</dbReference>
<comment type="subcellular location">
    <subcellularLocation>
        <location evidence="3">Cell inner membrane</location>
        <topology evidence="3">Multi-pass membrane protein</topology>
    </subcellularLocation>
    <subcellularLocation>
        <location evidence="4">Cytoplasm</location>
    </subcellularLocation>
</comment>
<sequence length="619" mass="68617">MRWRGQLSFKFLLLGLSLLLLALISIGMTMWVTRQLDGGAAAVNEAGRLRMQAWRLVSARQGGRSEDEIRQLVGQMNASIELLHRGDKSRPLFVPWDEPATTSFAALSQSWQTLQPYWQTAPAADAQVLTQLVDRFVFEVEQLVFAIEGKMTRLTAILNLFQFFMMGLAVVAAVFTLYVGYLYVIDPLQRLRKGLRQVEEGDFTVRLDEQAPDEFGEVAAGFNHMTGRLRSLYDGLEAKVRDKTRDLEAQRARLAALYEVSNFLTEADTLEALAQGFAQKMRRLANADAVAVRWSDEASQRYLMLASDCLPQELVDEERCLEPGTCACGQPMANARTRVIPIIPADDRLLGGCIKAGYSSLVSVPIRLQQRVLGELDLFYRSQASLTSEEQGLFDTLAGHLANAVENLRTEALVREAAVSEERAMIARELHDSIAQSLAFMKIQLSLLRSAVLRGDREQMLQSLNELDAGVKEGLQDVRELLVHFRTRGHSDDIEQALRSTLNKFEHQSGLKAHLELSGHGVALHSDVQLQVLHVVQEALSNVRKHAQASEVWVKVVKGPPWSFSVRDNGRGFDAAAVDGAGTSFGLQIMRERAAGVGAEVRLASTPGRGTEVLLTLPQ</sequence>
<dbReference type="EC" id="2.7.13.3" evidence="22"/>
<evidence type="ECO:0000313" key="27">
    <source>
        <dbReference type="Proteomes" id="UP000238589"/>
    </source>
</evidence>
<dbReference type="Pfam" id="PF07730">
    <property type="entry name" value="HisKA_3"/>
    <property type="match status" value="1"/>
</dbReference>
<evidence type="ECO:0000256" key="23">
    <source>
        <dbReference type="SAM" id="Phobius"/>
    </source>
</evidence>
<dbReference type="Proteomes" id="UP000238589">
    <property type="component" value="Unassembled WGS sequence"/>
</dbReference>
<evidence type="ECO:0000256" key="9">
    <source>
        <dbReference type="ARBA" id="ARBA00022553"/>
    </source>
</evidence>
<dbReference type="SMART" id="SM00387">
    <property type="entry name" value="HATPase_c"/>
    <property type="match status" value="1"/>
</dbReference>
<dbReference type="Pfam" id="PF13675">
    <property type="entry name" value="PilJ"/>
    <property type="match status" value="1"/>
</dbReference>
<dbReference type="Gene3D" id="3.30.565.10">
    <property type="entry name" value="Histidine kinase-like ATPase, C-terminal domain"/>
    <property type="match status" value="1"/>
</dbReference>
<evidence type="ECO:0000256" key="1">
    <source>
        <dbReference type="ARBA" id="ARBA00000085"/>
    </source>
</evidence>
<dbReference type="InterPro" id="IPR042295">
    <property type="entry name" value="NarX-like_N_sf"/>
</dbReference>
<evidence type="ECO:0000256" key="19">
    <source>
        <dbReference type="ARBA" id="ARBA00023014"/>
    </source>
</evidence>
<keyword evidence="8 22" id="KW-0997">Cell inner membrane</keyword>
<dbReference type="PRINTS" id="PR00344">
    <property type="entry name" value="BCTRLSENSOR"/>
</dbReference>
<dbReference type="OrthoDB" id="9811306at2"/>
<evidence type="ECO:0000256" key="22">
    <source>
        <dbReference type="PIRNR" id="PIRNR003167"/>
    </source>
</evidence>
<evidence type="ECO:0000256" key="15">
    <source>
        <dbReference type="ARBA" id="ARBA00022840"/>
    </source>
</evidence>
<dbReference type="InterPro" id="IPR029095">
    <property type="entry name" value="NarX-like_N"/>
</dbReference>
<dbReference type="RefSeq" id="WP_105749542.1">
    <property type="nucleotide sequence ID" value="NZ_PVLQ01000088.1"/>
</dbReference>
<keyword evidence="6" id="KW-0004">4Fe-4S</keyword>
<evidence type="ECO:0000256" key="8">
    <source>
        <dbReference type="ARBA" id="ARBA00022519"/>
    </source>
</evidence>
<evidence type="ECO:0000256" key="17">
    <source>
        <dbReference type="ARBA" id="ARBA00023004"/>
    </source>
</evidence>
<dbReference type="CDD" id="cd06225">
    <property type="entry name" value="HAMP"/>
    <property type="match status" value="1"/>
</dbReference>
<dbReference type="AlphaFoldDB" id="A0A2S9K148"/>
<evidence type="ECO:0000259" key="24">
    <source>
        <dbReference type="PROSITE" id="PS50109"/>
    </source>
</evidence>
<dbReference type="GO" id="GO:0005737">
    <property type="term" value="C:cytoplasm"/>
    <property type="evidence" value="ECO:0007669"/>
    <property type="project" value="UniProtKB-SubCell"/>
</dbReference>
<comment type="function">
    <text evidence="21">Member of the two-component regulatory system NreB/NreC involved in the control of dissimilatory nitrate/nitrite reduction in response to oxygen. NreB functions as a direct oxygen sensor histidine kinase which is autophosphorylated, in the absence of oxygen, probably at the conserved histidine residue, and transfers its phosphate group probably to a conserved aspartate residue of NreC. NreB/NreC activates the expression of the nitrate (narGHJI) and nitrite (nir) reductase operons, as well as the putative nitrate transporter gene narT.</text>
</comment>
<gene>
    <name evidence="26" type="ORF">C6P64_16025</name>
</gene>
<evidence type="ECO:0000313" key="26">
    <source>
        <dbReference type="EMBL" id="PRD64166.1"/>
    </source>
</evidence>
<dbReference type="Pfam" id="PF00672">
    <property type="entry name" value="HAMP"/>
    <property type="match status" value="1"/>
</dbReference>
<dbReference type="InterPro" id="IPR003018">
    <property type="entry name" value="GAF"/>
</dbReference>
<feature type="domain" description="HAMP" evidence="25">
    <location>
        <begin position="182"/>
        <end position="234"/>
    </location>
</feature>
<dbReference type="PROSITE" id="PS50885">
    <property type="entry name" value="HAMP"/>
    <property type="match status" value="1"/>
</dbReference>
<dbReference type="GO" id="GO:0000155">
    <property type="term" value="F:phosphorelay sensor kinase activity"/>
    <property type="evidence" value="ECO:0007669"/>
    <property type="project" value="UniProtKB-UniRule"/>
</dbReference>
<proteinExistence type="predicted"/>
<dbReference type="InterPro" id="IPR029016">
    <property type="entry name" value="GAF-like_dom_sf"/>
</dbReference>
<keyword evidence="14 22" id="KW-0418">Kinase</keyword>
<keyword evidence="11 23" id="KW-0812">Transmembrane</keyword>
<evidence type="ECO:0000256" key="20">
    <source>
        <dbReference type="ARBA" id="ARBA00023136"/>
    </source>
</evidence>
<dbReference type="InterPro" id="IPR003594">
    <property type="entry name" value="HATPase_dom"/>
</dbReference>
<feature type="domain" description="Histidine kinase" evidence="24">
    <location>
        <begin position="425"/>
        <end position="619"/>
    </location>
</feature>
<dbReference type="SUPFAM" id="SSF158472">
    <property type="entry name" value="HAMP domain-like"/>
    <property type="match status" value="1"/>
</dbReference>
<evidence type="ECO:0000256" key="13">
    <source>
        <dbReference type="ARBA" id="ARBA00022741"/>
    </source>
</evidence>
<accession>A0A2S9K148</accession>
<dbReference type="GO" id="GO:0046872">
    <property type="term" value="F:metal ion binding"/>
    <property type="evidence" value="ECO:0007669"/>
    <property type="project" value="UniProtKB-KW"/>
</dbReference>
<protein>
    <recommendedName>
        <fullName evidence="22">Sensor protein</fullName>
        <ecNumber evidence="22">2.7.13.3</ecNumber>
    </recommendedName>
</protein>
<dbReference type="GO" id="GO:0051539">
    <property type="term" value="F:4 iron, 4 sulfur cluster binding"/>
    <property type="evidence" value="ECO:0007669"/>
    <property type="project" value="UniProtKB-KW"/>
</dbReference>
<evidence type="ECO:0000256" key="18">
    <source>
        <dbReference type="ARBA" id="ARBA00023012"/>
    </source>
</evidence>
<dbReference type="InterPro" id="IPR016380">
    <property type="entry name" value="Sig_transdc_His_kin_NarX/NarQ"/>
</dbReference>
<evidence type="ECO:0000256" key="5">
    <source>
        <dbReference type="ARBA" id="ARBA00022475"/>
    </source>
</evidence>
<dbReference type="InterPro" id="IPR036890">
    <property type="entry name" value="HATPase_C_sf"/>
</dbReference>
<feature type="transmembrane region" description="Helical" evidence="23">
    <location>
        <begin position="160"/>
        <end position="184"/>
    </location>
</feature>
<dbReference type="Pfam" id="PF02518">
    <property type="entry name" value="HATPase_c"/>
    <property type="match status" value="1"/>
</dbReference>
<dbReference type="InterPro" id="IPR050482">
    <property type="entry name" value="Sensor_HK_TwoCompSys"/>
</dbReference>
<keyword evidence="18 22" id="KW-0902">Two-component regulatory system</keyword>
<keyword evidence="10 22" id="KW-0808">Transferase</keyword>
<dbReference type="EMBL" id="PVLQ01000088">
    <property type="protein sequence ID" value="PRD64166.1"/>
    <property type="molecule type" value="Genomic_DNA"/>
</dbReference>
<organism evidence="26 27">
    <name type="scientific">Malikia granosa</name>
    <dbReference type="NCBI Taxonomy" id="263067"/>
    <lineage>
        <taxon>Bacteria</taxon>
        <taxon>Pseudomonadati</taxon>
        <taxon>Pseudomonadota</taxon>
        <taxon>Betaproteobacteria</taxon>
        <taxon>Burkholderiales</taxon>
        <taxon>Comamonadaceae</taxon>
        <taxon>Malikia</taxon>
    </lineage>
</organism>
<evidence type="ECO:0000256" key="3">
    <source>
        <dbReference type="ARBA" id="ARBA00004429"/>
    </source>
</evidence>
<dbReference type="PANTHER" id="PTHR24421:SF10">
    <property type="entry name" value="NITRATE_NITRITE SENSOR PROTEIN NARQ"/>
    <property type="match status" value="1"/>
</dbReference>
<dbReference type="GO" id="GO:0005524">
    <property type="term" value="F:ATP binding"/>
    <property type="evidence" value="ECO:0007669"/>
    <property type="project" value="UniProtKB-UniRule"/>
</dbReference>
<keyword evidence="19" id="KW-0411">Iron-sulfur</keyword>
<keyword evidence="9" id="KW-0597">Phosphoprotein</keyword>